<evidence type="ECO:0000313" key="2">
    <source>
        <dbReference type="EMBL" id="ODO07567.1"/>
    </source>
</evidence>
<feature type="signal peptide" evidence="1">
    <location>
        <begin position="1"/>
        <end position="15"/>
    </location>
</feature>
<evidence type="ECO:0000313" key="3">
    <source>
        <dbReference type="Proteomes" id="UP000094819"/>
    </source>
</evidence>
<gene>
    <name evidence="2" type="ORF">L198_01146</name>
</gene>
<comment type="caution">
    <text evidence="2">The sequence shown here is derived from an EMBL/GenBank/DDBJ whole genome shotgun (WGS) entry which is preliminary data.</text>
</comment>
<name>A0A1E3K4Y6_9TREE</name>
<dbReference type="RefSeq" id="XP_019035044.1">
    <property type="nucleotide sequence ID" value="XM_019173318.1"/>
</dbReference>
<keyword evidence="1" id="KW-0732">Signal</keyword>
<dbReference type="OrthoDB" id="2567788at2759"/>
<protein>
    <recommendedName>
        <fullName evidence="4">WSC domain-containing protein</fullName>
    </recommendedName>
</protein>
<evidence type="ECO:0000256" key="1">
    <source>
        <dbReference type="SAM" id="SignalP"/>
    </source>
</evidence>
<sequence length="212" mass="22399">MFALTLLASALAVNGIAIPRDTATNTTSVPDPHSLAAWAGSNTTLTAIGCVANTDLANITSNTVSTKAEARESCATACLEEGGSEIAYFRADTQECYCTSADSYPSSGQIVYADDDLGNCRDEDDASVNYFVSPYTLDECYYTVNSNSTETFNAPSPISCLTGCTSTGLTIRPELDQSSGEYVYECACYDEEVQGGQSTDCGFGVESVFTHV</sequence>
<keyword evidence="3" id="KW-1185">Reference proteome</keyword>
<dbReference type="EMBL" id="AWGH01000002">
    <property type="protein sequence ID" value="ODO07567.1"/>
    <property type="molecule type" value="Genomic_DNA"/>
</dbReference>
<dbReference type="Proteomes" id="UP000094819">
    <property type="component" value="Unassembled WGS sequence"/>
</dbReference>
<reference evidence="2 3" key="1">
    <citation type="submission" date="2016-06" db="EMBL/GenBank/DDBJ databases">
        <title>Evolution of pathogenesis and genome organization in the Tremellales.</title>
        <authorList>
            <person name="Cuomo C."/>
            <person name="Litvintseva A."/>
            <person name="Heitman J."/>
            <person name="Chen Y."/>
            <person name="Sun S."/>
            <person name="Springer D."/>
            <person name="Dromer F."/>
            <person name="Young S."/>
            <person name="Zeng Q."/>
            <person name="Chapman S."/>
            <person name="Gujja S."/>
            <person name="Saif S."/>
            <person name="Birren B."/>
        </authorList>
    </citation>
    <scope>NUCLEOTIDE SEQUENCE [LARGE SCALE GENOMIC DNA]</scope>
    <source>
        <strain evidence="2 3">CBS 7118</strain>
    </source>
</reference>
<dbReference type="GeneID" id="30190359"/>
<evidence type="ECO:0008006" key="4">
    <source>
        <dbReference type="Google" id="ProtNLM"/>
    </source>
</evidence>
<proteinExistence type="predicted"/>
<organism evidence="2 3">
    <name type="scientific">Cryptococcus wingfieldii CBS 7118</name>
    <dbReference type="NCBI Taxonomy" id="1295528"/>
    <lineage>
        <taxon>Eukaryota</taxon>
        <taxon>Fungi</taxon>
        <taxon>Dikarya</taxon>
        <taxon>Basidiomycota</taxon>
        <taxon>Agaricomycotina</taxon>
        <taxon>Tremellomycetes</taxon>
        <taxon>Tremellales</taxon>
        <taxon>Cryptococcaceae</taxon>
        <taxon>Cryptococcus</taxon>
    </lineage>
</organism>
<feature type="chain" id="PRO_5012091144" description="WSC domain-containing protein" evidence="1">
    <location>
        <begin position="16"/>
        <end position="212"/>
    </location>
</feature>
<accession>A0A1E3K4Y6</accession>
<dbReference type="AlphaFoldDB" id="A0A1E3K4Y6"/>